<accession>A0ABD6N4N5</accession>
<evidence type="ECO:0000256" key="5">
    <source>
        <dbReference type="ARBA" id="ARBA00023136"/>
    </source>
</evidence>
<evidence type="ECO:0000313" key="8">
    <source>
        <dbReference type="EMBL" id="NWL45037.1"/>
    </source>
</evidence>
<reference evidence="8 9" key="1">
    <citation type="submission" date="2018-06" db="EMBL/GenBank/DDBJ databases">
        <title>Bacteria isolated from soil of Wuhan.</title>
        <authorList>
            <person name="Xiang W."/>
            <person name="Huang C."/>
        </authorList>
    </citation>
    <scope>NUCLEOTIDE SEQUENCE [LARGE SCALE GENOMIC DNA]</scope>
    <source>
        <strain evidence="9">xwS4</strain>
    </source>
</reference>
<feature type="transmembrane region" description="Helical" evidence="6">
    <location>
        <begin position="20"/>
        <end position="40"/>
    </location>
</feature>
<keyword evidence="4 6" id="KW-1133">Transmembrane helix</keyword>
<protein>
    <recommendedName>
        <fullName evidence="7">Major facilitator superfamily (MFS) profile domain-containing protein</fullName>
    </recommendedName>
</protein>
<evidence type="ECO:0000313" key="9">
    <source>
        <dbReference type="Proteomes" id="UP000704738"/>
    </source>
</evidence>
<feature type="transmembrane region" description="Helical" evidence="6">
    <location>
        <begin position="337"/>
        <end position="360"/>
    </location>
</feature>
<dbReference type="InterPro" id="IPR044770">
    <property type="entry name" value="MFS_spinster-like"/>
</dbReference>
<keyword evidence="2" id="KW-0813">Transport</keyword>
<dbReference type="RefSeq" id="WP_179052403.1">
    <property type="nucleotide sequence ID" value="NZ_QJRE01000089.1"/>
</dbReference>
<evidence type="ECO:0000256" key="2">
    <source>
        <dbReference type="ARBA" id="ARBA00022448"/>
    </source>
</evidence>
<feature type="transmembrane region" description="Helical" evidence="6">
    <location>
        <begin position="278"/>
        <end position="299"/>
    </location>
</feature>
<feature type="transmembrane region" description="Helical" evidence="6">
    <location>
        <begin position="88"/>
        <end position="108"/>
    </location>
</feature>
<gene>
    <name evidence="8" type="ORF">DM819_03940</name>
</gene>
<dbReference type="InterPro" id="IPR036259">
    <property type="entry name" value="MFS_trans_sf"/>
</dbReference>
<dbReference type="SUPFAM" id="SSF103473">
    <property type="entry name" value="MFS general substrate transporter"/>
    <property type="match status" value="1"/>
</dbReference>
<evidence type="ECO:0000256" key="1">
    <source>
        <dbReference type="ARBA" id="ARBA00004141"/>
    </source>
</evidence>
<dbReference type="InterPro" id="IPR011701">
    <property type="entry name" value="MFS"/>
</dbReference>
<name>A0ABD6N4N5_9PSED</name>
<feature type="transmembrane region" description="Helical" evidence="6">
    <location>
        <begin position="114"/>
        <end position="136"/>
    </location>
</feature>
<dbReference type="InterPro" id="IPR020846">
    <property type="entry name" value="MFS_dom"/>
</dbReference>
<dbReference type="AlphaFoldDB" id="A0ABD6N4N5"/>
<dbReference type="PROSITE" id="PS50850">
    <property type="entry name" value="MFS"/>
    <property type="match status" value="1"/>
</dbReference>
<dbReference type="Proteomes" id="UP000704738">
    <property type="component" value="Unassembled WGS sequence"/>
</dbReference>
<evidence type="ECO:0000256" key="4">
    <source>
        <dbReference type="ARBA" id="ARBA00022989"/>
    </source>
</evidence>
<evidence type="ECO:0000259" key="7">
    <source>
        <dbReference type="PROSITE" id="PS50850"/>
    </source>
</evidence>
<keyword evidence="5 6" id="KW-0472">Membrane</keyword>
<feature type="transmembrane region" description="Helical" evidence="6">
    <location>
        <begin position="406"/>
        <end position="427"/>
    </location>
</feature>
<evidence type="ECO:0000256" key="3">
    <source>
        <dbReference type="ARBA" id="ARBA00022692"/>
    </source>
</evidence>
<keyword evidence="3 6" id="KW-0812">Transmembrane</keyword>
<proteinExistence type="predicted"/>
<feature type="transmembrane region" description="Helical" evidence="6">
    <location>
        <begin position="311"/>
        <end position="331"/>
    </location>
</feature>
<dbReference type="Pfam" id="PF07690">
    <property type="entry name" value="MFS_1"/>
    <property type="match status" value="1"/>
</dbReference>
<dbReference type="PANTHER" id="PTHR23505">
    <property type="entry name" value="SPINSTER"/>
    <property type="match status" value="1"/>
</dbReference>
<evidence type="ECO:0000256" key="6">
    <source>
        <dbReference type="SAM" id="Phobius"/>
    </source>
</evidence>
<dbReference type="Gene3D" id="1.20.1250.20">
    <property type="entry name" value="MFS general substrate transporter like domains"/>
    <property type="match status" value="2"/>
</dbReference>
<sequence>MNEQITSLTYVESKIHPGRWLAVGCLMLFYAISIIDRFILSAVAQPVTQSLGLSNTQMGLLLGAGFAILYALAGVPVAYLIDKGNRTRIVIGGVLLWSSMTAASAFTIDFSTLIICRAGVAIGEAVLTPAALSLIGDMFVRKERALPTSLYMATGNMMATGAFLIGGAVYQYAGTQTLITAMEPWRFTLLAVSIPGFLMVALFALTVREPERVTSQPTQEAQGTGVDALLPFLRNHKTMFIPFFIATGMISSLTLGVVSWAPTLLIRLHDLTASNASFVFGSVGLPFSVFGTLFLPWLANRLQKAGRQDGIVLILLLSVAIPAPTIIFGLLMGQYWLLVAAFSICMMFLPTISVLTCLGMQMISPSRLRARTVAVNLLVINLFGYTVGPLLSGFLADRVFTGPNAIASALALMAAIIGPTAILGFLLSRRSFARMMSIQKD</sequence>
<comment type="caution">
    <text evidence="8">The sequence shown here is derived from an EMBL/GenBank/DDBJ whole genome shotgun (WGS) entry which is preliminary data.</text>
</comment>
<comment type="subcellular location">
    <subcellularLocation>
        <location evidence="1">Membrane</location>
        <topology evidence="1">Multi-pass membrane protein</topology>
    </subcellularLocation>
</comment>
<feature type="transmembrane region" description="Helical" evidence="6">
    <location>
        <begin position="239"/>
        <end position="258"/>
    </location>
</feature>
<organism evidence="8 9">
    <name type="scientific">Pseudomonas hunanensis</name>
    <dbReference type="NCBI Taxonomy" id="1247546"/>
    <lineage>
        <taxon>Bacteria</taxon>
        <taxon>Pseudomonadati</taxon>
        <taxon>Pseudomonadota</taxon>
        <taxon>Gammaproteobacteria</taxon>
        <taxon>Pseudomonadales</taxon>
        <taxon>Pseudomonadaceae</taxon>
        <taxon>Pseudomonas</taxon>
    </lineage>
</organism>
<feature type="transmembrane region" description="Helical" evidence="6">
    <location>
        <begin position="148"/>
        <end position="173"/>
    </location>
</feature>
<dbReference type="EMBL" id="QJRE01000089">
    <property type="protein sequence ID" value="NWL45037.1"/>
    <property type="molecule type" value="Genomic_DNA"/>
</dbReference>
<dbReference type="PANTHER" id="PTHR23505:SF79">
    <property type="entry name" value="PROTEIN SPINSTER"/>
    <property type="match status" value="1"/>
</dbReference>
<feature type="transmembrane region" description="Helical" evidence="6">
    <location>
        <begin position="372"/>
        <end position="394"/>
    </location>
</feature>
<dbReference type="GO" id="GO:0016020">
    <property type="term" value="C:membrane"/>
    <property type="evidence" value="ECO:0007669"/>
    <property type="project" value="UniProtKB-SubCell"/>
</dbReference>
<feature type="domain" description="Major facilitator superfamily (MFS) profile" evidence="7">
    <location>
        <begin position="22"/>
        <end position="432"/>
    </location>
</feature>
<feature type="transmembrane region" description="Helical" evidence="6">
    <location>
        <begin position="60"/>
        <end position="81"/>
    </location>
</feature>
<feature type="transmembrane region" description="Helical" evidence="6">
    <location>
        <begin position="185"/>
        <end position="207"/>
    </location>
</feature>